<dbReference type="PROSITE" id="PS50292">
    <property type="entry name" value="PEROXIDASE_3"/>
    <property type="match status" value="1"/>
</dbReference>
<dbReference type="GO" id="GO:0004666">
    <property type="term" value="F:prostaglandin-endoperoxide synthase activity"/>
    <property type="evidence" value="ECO:0007669"/>
    <property type="project" value="TreeGrafter"/>
</dbReference>
<evidence type="ECO:0000256" key="5">
    <source>
        <dbReference type="PIRSR" id="PIRSR619791-2"/>
    </source>
</evidence>
<protein>
    <submittedName>
        <fullName evidence="6">Prostaglandin G/H synthase family protein</fullName>
    </submittedName>
</protein>
<dbReference type="Proteomes" id="UP001224775">
    <property type="component" value="Unassembled WGS sequence"/>
</dbReference>
<dbReference type="AlphaFoldDB" id="A0AAD8Y3M2"/>
<reference evidence="6" key="1">
    <citation type="submission" date="2023-06" db="EMBL/GenBank/DDBJ databases">
        <title>Survivors Of The Sea: Transcriptome response of Skeletonema marinoi to long-term dormancy.</title>
        <authorList>
            <person name="Pinder M.I.M."/>
            <person name="Kourtchenko O."/>
            <person name="Robertson E.K."/>
            <person name="Larsson T."/>
            <person name="Maumus F."/>
            <person name="Osuna-Cruz C.M."/>
            <person name="Vancaester E."/>
            <person name="Stenow R."/>
            <person name="Vandepoele K."/>
            <person name="Ploug H."/>
            <person name="Bruchert V."/>
            <person name="Godhe A."/>
            <person name="Topel M."/>
        </authorList>
    </citation>
    <scope>NUCLEOTIDE SEQUENCE</scope>
    <source>
        <strain evidence="6">R05AC</strain>
    </source>
</reference>
<dbReference type="GO" id="GO:0006979">
    <property type="term" value="P:response to oxidative stress"/>
    <property type="evidence" value="ECO:0007669"/>
    <property type="project" value="InterPro"/>
</dbReference>
<keyword evidence="3" id="KW-0560">Oxidoreductase</keyword>
<gene>
    <name evidence="6" type="ORF">QTG54_010550</name>
</gene>
<dbReference type="GO" id="GO:0020037">
    <property type="term" value="F:heme binding"/>
    <property type="evidence" value="ECO:0007669"/>
    <property type="project" value="InterPro"/>
</dbReference>
<sequence length="585" mass="66006">MKAAASIIVAVIGIVIFYLKQASLPSTAPTPPGYPLPPNSIEWTSPPYPFTEWLIDTLKAPVINFGLSLPVISSFVNRGLQNRASTSGSNRPYNLSCKSDYTSWDSLNDRSYFGRHLPPKEIPDLPPVDEVVKKLFPRKDGIQTMCPRSTLLFPTFAQHLIDSFINTKINVETGEFEWDRTDSKHEIGIGPLYGDEVEQTSQLREKSEKPGRRGRLKTQVLEGGEEWAPFLYNEDGTKKEEFSAIHDPDGMKTILGLVYSSDPTTKSSIEQSIFAFGGRRANLNPNIVAWNTLLLREHNRLAGEIEKSEPGWDDERVFQTARNVLIVMYCKIVIEEYIKHISGVNFKVEPGPWMWNAPWYKTNWMSTEFAILYRWHALIPNEAGLGPSKDAGVMEALFNNPMLLDDETGLGGNLRDIFVDISQTRVTSFQLFNTEKWMVERESAAINQGRANNVQSYAAYCEYLDIEPPKTFEDISMVPERQQALKELYGTPDRVEFYVGLIAADHPAGGKIFSEAMTKFVANDAFNQALTNPLLSQNVWENGEETFGKYGWEVVKQDHTVRDLLERNIPNDLGDAFIGMTIPTL</sequence>
<keyword evidence="5" id="KW-0349">Heme</keyword>
<dbReference type="Pfam" id="PF03098">
    <property type="entry name" value="An_peroxidase"/>
    <property type="match status" value="1"/>
</dbReference>
<comment type="caution">
    <text evidence="6">The sequence shown here is derived from an EMBL/GenBank/DDBJ whole genome shotgun (WGS) entry which is preliminary data.</text>
</comment>
<dbReference type="GO" id="GO:0005737">
    <property type="term" value="C:cytoplasm"/>
    <property type="evidence" value="ECO:0007669"/>
    <property type="project" value="TreeGrafter"/>
</dbReference>
<dbReference type="EMBL" id="JATAAI010000020">
    <property type="protein sequence ID" value="KAK1738520.1"/>
    <property type="molecule type" value="Genomic_DNA"/>
</dbReference>
<keyword evidence="7" id="KW-1185">Reference proteome</keyword>
<evidence type="ECO:0000313" key="6">
    <source>
        <dbReference type="EMBL" id="KAK1738520.1"/>
    </source>
</evidence>
<dbReference type="InterPro" id="IPR019791">
    <property type="entry name" value="Haem_peroxidase_animal"/>
</dbReference>
<dbReference type="GO" id="GO:0016702">
    <property type="term" value="F:oxidoreductase activity, acting on single donors with incorporation of molecular oxygen, incorporation of two atoms of oxygen"/>
    <property type="evidence" value="ECO:0007669"/>
    <property type="project" value="TreeGrafter"/>
</dbReference>
<keyword evidence="1 5" id="KW-0479">Metal-binding</keyword>
<dbReference type="PANTHER" id="PTHR11903">
    <property type="entry name" value="PROSTAGLANDIN G/H SYNTHASE"/>
    <property type="match status" value="1"/>
</dbReference>
<dbReference type="Gene3D" id="1.10.640.10">
    <property type="entry name" value="Haem peroxidase domain superfamily, animal type"/>
    <property type="match status" value="1"/>
</dbReference>
<dbReference type="InterPro" id="IPR050783">
    <property type="entry name" value="Oxylipin_biosynth_metab"/>
</dbReference>
<dbReference type="PRINTS" id="PR00457">
    <property type="entry name" value="ANPEROXIDASE"/>
</dbReference>
<evidence type="ECO:0000256" key="2">
    <source>
        <dbReference type="ARBA" id="ARBA00022964"/>
    </source>
</evidence>
<keyword evidence="2" id="KW-0223">Dioxygenase</keyword>
<evidence type="ECO:0000256" key="3">
    <source>
        <dbReference type="ARBA" id="ARBA00023002"/>
    </source>
</evidence>
<dbReference type="InterPro" id="IPR037120">
    <property type="entry name" value="Haem_peroxidase_sf_animal"/>
</dbReference>
<proteinExistence type="predicted"/>
<dbReference type="SUPFAM" id="SSF48113">
    <property type="entry name" value="Heme-dependent peroxidases"/>
    <property type="match status" value="1"/>
</dbReference>
<dbReference type="GO" id="GO:0004601">
    <property type="term" value="F:peroxidase activity"/>
    <property type="evidence" value="ECO:0007669"/>
    <property type="project" value="InterPro"/>
</dbReference>
<dbReference type="GO" id="GO:0046872">
    <property type="term" value="F:metal ion binding"/>
    <property type="evidence" value="ECO:0007669"/>
    <property type="project" value="UniProtKB-KW"/>
</dbReference>
<keyword evidence="4 5" id="KW-0408">Iron</keyword>
<dbReference type="InterPro" id="IPR010255">
    <property type="entry name" value="Haem_peroxidase_sf"/>
</dbReference>
<name>A0AAD8Y3M2_9STRA</name>
<evidence type="ECO:0000313" key="7">
    <source>
        <dbReference type="Proteomes" id="UP001224775"/>
    </source>
</evidence>
<organism evidence="6 7">
    <name type="scientific">Skeletonema marinoi</name>
    <dbReference type="NCBI Taxonomy" id="267567"/>
    <lineage>
        <taxon>Eukaryota</taxon>
        <taxon>Sar</taxon>
        <taxon>Stramenopiles</taxon>
        <taxon>Ochrophyta</taxon>
        <taxon>Bacillariophyta</taxon>
        <taxon>Coscinodiscophyceae</taxon>
        <taxon>Thalassiosirophycidae</taxon>
        <taxon>Thalassiosirales</taxon>
        <taxon>Skeletonemataceae</taxon>
        <taxon>Skeletonema</taxon>
        <taxon>Skeletonema marinoi-dohrnii complex</taxon>
    </lineage>
</organism>
<dbReference type="PANTHER" id="PTHR11903:SF39">
    <property type="entry name" value="PROSTAGLANDIN G_H SYNTHASE 2-LIKE"/>
    <property type="match status" value="1"/>
</dbReference>
<dbReference type="GO" id="GO:0006631">
    <property type="term" value="P:fatty acid metabolic process"/>
    <property type="evidence" value="ECO:0007669"/>
    <property type="project" value="UniProtKB-ARBA"/>
</dbReference>
<evidence type="ECO:0000256" key="4">
    <source>
        <dbReference type="ARBA" id="ARBA00023004"/>
    </source>
</evidence>
<accession>A0AAD8Y3M2</accession>
<feature type="binding site" description="axial binding residue" evidence="5">
    <location>
        <position position="376"/>
    </location>
    <ligand>
        <name>heme b</name>
        <dbReference type="ChEBI" id="CHEBI:60344"/>
    </ligand>
    <ligandPart>
        <name>Fe</name>
        <dbReference type="ChEBI" id="CHEBI:18248"/>
    </ligandPart>
</feature>
<evidence type="ECO:0000256" key="1">
    <source>
        <dbReference type="ARBA" id="ARBA00022723"/>
    </source>
</evidence>